<evidence type="ECO:0000313" key="3">
    <source>
        <dbReference type="Proteomes" id="UP001589738"/>
    </source>
</evidence>
<keyword evidence="3" id="KW-1185">Reference proteome</keyword>
<dbReference type="EMBL" id="JBHLUU010000005">
    <property type="protein sequence ID" value="MFC0473904.1"/>
    <property type="molecule type" value="Genomic_DNA"/>
</dbReference>
<keyword evidence="2" id="KW-0378">Hydrolase</keyword>
<dbReference type="Proteomes" id="UP001589738">
    <property type="component" value="Unassembled WGS sequence"/>
</dbReference>
<organism evidence="2 3">
    <name type="scientific">Robertmurraya beringensis</name>
    <dbReference type="NCBI Taxonomy" id="641660"/>
    <lineage>
        <taxon>Bacteria</taxon>
        <taxon>Bacillati</taxon>
        <taxon>Bacillota</taxon>
        <taxon>Bacilli</taxon>
        <taxon>Bacillales</taxon>
        <taxon>Bacillaceae</taxon>
        <taxon>Robertmurraya</taxon>
    </lineage>
</organism>
<reference evidence="2 3" key="1">
    <citation type="submission" date="2024-09" db="EMBL/GenBank/DDBJ databases">
        <authorList>
            <person name="Sun Q."/>
            <person name="Mori K."/>
        </authorList>
    </citation>
    <scope>NUCLEOTIDE SEQUENCE [LARGE SCALE GENOMIC DNA]</scope>
    <source>
        <strain evidence="2 3">CGMCC 1.9126</strain>
    </source>
</reference>
<dbReference type="InterPro" id="IPR003615">
    <property type="entry name" value="HNH_nuc"/>
</dbReference>
<evidence type="ECO:0000313" key="2">
    <source>
        <dbReference type="EMBL" id="MFC0473904.1"/>
    </source>
</evidence>
<feature type="domain" description="HNH" evidence="1">
    <location>
        <begin position="26"/>
        <end position="65"/>
    </location>
</feature>
<sequence>MPKKRTPSSTWSKLRYIVWKRDDMCCKKCRIPVGIKDCHIDHIVSGLRGSNKFKNLRTLCRRCHVLRVDYRHRGMIYKALKDGVIPVNWRNHLWK</sequence>
<dbReference type="Gene3D" id="1.10.30.50">
    <property type="match status" value="1"/>
</dbReference>
<comment type="caution">
    <text evidence="2">The sequence shown here is derived from an EMBL/GenBank/DDBJ whole genome shotgun (WGS) entry which is preliminary data.</text>
</comment>
<keyword evidence="2" id="KW-0540">Nuclease</keyword>
<gene>
    <name evidence="2" type="ORF">ACFFHF_00915</name>
</gene>
<dbReference type="CDD" id="cd00085">
    <property type="entry name" value="HNHc"/>
    <property type="match status" value="1"/>
</dbReference>
<dbReference type="Pfam" id="PF01844">
    <property type="entry name" value="HNH"/>
    <property type="match status" value="1"/>
</dbReference>
<dbReference type="InterPro" id="IPR002711">
    <property type="entry name" value="HNH"/>
</dbReference>
<protein>
    <submittedName>
        <fullName evidence="2">HNH endonuclease</fullName>
    </submittedName>
</protein>
<accession>A0ABV6KKQ3</accession>
<dbReference type="GO" id="GO:0004519">
    <property type="term" value="F:endonuclease activity"/>
    <property type="evidence" value="ECO:0007669"/>
    <property type="project" value="UniProtKB-KW"/>
</dbReference>
<name>A0ABV6KKQ3_9BACI</name>
<proteinExistence type="predicted"/>
<evidence type="ECO:0000259" key="1">
    <source>
        <dbReference type="Pfam" id="PF01844"/>
    </source>
</evidence>
<dbReference type="RefSeq" id="WP_377057426.1">
    <property type="nucleotide sequence ID" value="NZ_JBHLUU010000005.1"/>
</dbReference>
<keyword evidence="2" id="KW-0255">Endonuclease</keyword>